<feature type="domain" description="Glycosyl transferase family 1" evidence="1">
    <location>
        <begin position="211"/>
        <end position="384"/>
    </location>
</feature>
<dbReference type="RefSeq" id="WP_309981798.1">
    <property type="nucleotide sequence ID" value="NZ_JAVDTI010000001.1"/>
</dbReference>
<dbReference type="PANTHER" id="PTHR45947">
    <property type="entry name" value="SULFOQUINOVOSYL TRANSFERASE SQD2"/>
    <property type="match status" value="1"/>
</dbReference>
<dbReference type="InterPro" id="IPR050194">
    <property type="entry name" value="Glycosyltransferase_grp1"/>
</dbReference>
<dbReference type="Gene3D" id="3.40.50.2000">
    <property type="entry name" value="Glycogen Phosphorylase B"/>
    <property type="match status" value="2"/>
</dbReference>
<dbReference type="Pfam" id="PF13439">
    <property type="entry name" value="Glyco_transf_4"/>
    <property type="match status" value="1"/>
</dbReference>
<dbReference type="Proteomes" id="UP001264980">
    <property type="component" value="Unassembled WGS sequence"/>
</dbReference>
<keyword evidence="4" id="KW-1185">Reference proteome</keyword>
<dbReference type="EMBL" id="JAVDTI010000001">
    <property type="protein sequence ID" value="MDR6804513.1"/>
    <property type="molecule type" value="Genomic_DNA"/>
</dbReference>
<accession>A0ABU1QTP0</accession>
<protein>
    <submittedName>
        <fullName evidence="3">Glycosyltransferase involved in cell wall biosynthesis</fullName>
    </submittedName>
</protein>
<evidence type="ECO:0000259" key="2">
    <source>
        <dbReference type="Pfam" id="PF13439"/>
    </source>
</evidence>
<comment type="caution">
    <text evidence="3">The sequence shown here is derived from an EMBL/GenBank/DDBJ whole genome shotgun (WGS) entry which is preliminary data.</text>
</comment>
<dbReference type="SUPFAM" id="SSF53756">
    <property type="entry name" value="UDP-Glycosyltransferase/glycogen phosphorylase"/>
    <property type="match status" value="1"/>
</dbReference>
<gene>
    <name evidence="3" type="ORF">J2W84_001550</name>
</gene>
<dbReference type="InterPro" id="IPR028098">
    <property type="entry name" value="Glyco_trans_4-like_N"/>
</dbReference>
<evidence type="ECO:0000259" key="1">
    <source>
        <dbReference type="Pfam" id="PF00534"/>
    </source>
</evidence>
<proteinExistence type="predicted"/>
<evidence type="ECO:0000313" key="4">
    <source>
        <dbReference type="Proteomes" id="UP001264980"/>
    </source>
</evidence>
<dbReference type="Pfam" id="PF00534">
    <property type="entry name" value="Glycos_transf_1"/>
    <property type="match status" value="1"/>
</dbReference>
<sequence>MKREIAFISEHASPLAILGGVDSGGQNVYVAELCKSLAKLGYMIDIFTRKDRAELPEIVSWLPGIRVIHIEAGPATDVPKEHLLGFMDEFGRNMIGFMKRFQIEYELVHANFFMSGLVASYVKRRLGIPYVITFHALGKIRKLHQKEQDAFPEERLGIEQMIVDDADYIIAECPQDKQDLVEHYQADPSNITVIPCGFSGDEFHPVAKSVARRQLGLERDELVLLQLGRVVPRKGIDNVIRSLRYLRDIPKLRLLVVGGATDVPDFENDQEFIRLRDIARAEGVLAQVEFTGRRNRQQLKQYYQAADFFISTPWYEPFGITPLEAMACGTPVIGSAVGGIKYTVKDRETGFLVPPHDPRALAQAVREGISCPDKYRALCRNALKRVNAYFTWEHVARKADDLYHRVNLRTVSRPAASLLYMRNAGVMRQADYRNSIRAYAIPR</sequence>
<evidence type="ECO:0000313" key="3">
    <source>
        <dbReference type="EMBL" id="MDR6804513.1"/>
    </source>
</evidence>
<reference evidence="3 4" key="1">
    <citation type="submission" date="2023-07" db="EMBL/GenBank/DDBJ databases">
        <title>Sorghum-associated microbial communities from plants grown in Nebraska, USA.</title>
        <authorList>
            <person name="Schachtman D."/>
        </authorList>
    </citation>
    <scope>NUCLEOTIDE SEQUENCE [LARGE SCALE GENOMIC DNA]</scope>
    <source>
        <strain evidence="3 4">BE57</strain>
    </source>
</reference>
<dbReference type="PANTHER" id="PTHR45947:SF3">
    <property type="entry name" value="SULFOQUINOVOSYL TRANSFERASE SQD2"/>
    <property type="match status" value="1"/>
</dbReference>
<name>A0ABU1QTP0_9BACT</name>
<organism evidence="3 4">
    <name type="scientific">Dyadobacter fermentans</name>
    <dbReference type="NCBI Taxonomy" id="94254"/>
    <lineage>
        <taxon>Bacteria</taxon>
        <taxon>Pseudomonadati</taxon>
        <taxon>Bacteroidota</taxon>
        <taxon>Cytophagia</taxon>
        <taxon>Cytophagales</taxon>
        <taxon>Spirosomataceae</taxon>
        <taxon>Dyadobacter</taxon>
    </lineage>
</organism>
<dbReference type="InterPro" id="IPR001296">
    <property type="entry name" value="Glyco_trans_1"/>
</dbReference>
<feature type="domain" description="Glycosyltransferase subfamily 4-like N-terminal" evidence="2">
    <location>
        <begin position="24"/>
        <end position="198"/>
    </location>
</feature>